<protein>
    <submittedName>
        <fullName evidence="2">Uncharacterized protein</fullName>
    </submittedName>
</protein>
<dbReference type="RefSeq" id="WP_344045197.1">
    <property type="nucleotide sequence ID" value="NZ_BAAAPB010000002.1"/>
</dbReference>
<evidence type="ECO:0000313" key="3">
    <source>
        <dbReference type="Proteomes" id="UP001500571"/>
    </source>
</evidence>
<reference evidence="2 3" key="1">
    <citation type="journal article" date="2019" name="Int. J. Syst. Evol. Microbiol.">
        <title>The Global Catalogue of Microorganisms (GCM) 10K type strain sequencing project: providing services to taxonomists for standard genome sequencing and annotation.</title>
        <authorList>
            <consortium name="The Broad Institute Genomics Platform"/>
            <consortium name="The Broad Institute Genome Sequencing Center for Infectious Disease"/>
            <person name="Wu L."/>
            <person name="Ma J."/>
        </authorList>
    </citation>
    <scope>NUCLEOTIDE SEQUENCE [LARGE SCALE GENOMIC DNA]</scope>
    <source>
        <strain evidence="2 3">JCM 15309</strain>
    </source>
</reference>
<evidence type="ECO:0000313" key="2">
    <source>
        <dbReference type="EMBL" id="GAA1964072.1"/>
    </source>
</evidence>
<organism evidence="2 3">
    <name type="scientific">Nocardioides panacihumi</name>
    <dbReference type="NCBI Taxonomy" id="400774"/>
    <lineage>
        <taxon>Bacteria</taxon>
        <taxon>Bacillati</taxon>
        <taxon>Actinomycetota</taxon>
        <taxon>Actinomycetes</taxon>
        <taxon>Propionibacteriales</taxon>
        <taxon>Nocardioidaceae</taxon>
        <taxon>Nocardioides</taxon>
    </lineage>
</organism>
<feature type="chain" id="PRO_5045469052" evidence="1">
    <location>
        <begin position="30"/>
        <end position="234"/>
    </location>
</feature>
<feature type="signal peptide" evidence="1">
    <location>
        <begin position="1"/>
        <end position="29"/>
    </location>
</feature>
<gene>
    <name evidence="2" type="ORF">GCM10009798_25230</name>
</gene>
<sequence>MGRSSLRLGTVLALLVALVLIAPAGPASATRTRANTDAFSFSGTYAFPDHYLCINYSGKATVNYNAVRYGPTSGSPAYYDYWLKGIKLSSTSVTYRVVRYDSVSHACTTTGVKWKRLEASQHWSGYSCSFNPSISVQYPFGAGVSFWPSCGKRKQATYRSTYDRANGLAGPAQTQGTSNDQTFANNHVAYQPTYKAAPAKGACYGVWVGMHWYVGSADNQRNFGAHRLCLTPQW</sequence>
<evidence type="ECO:0000256" key="1">
    <source>
        <dbReference type="SAM" id="SignalP"/>
    </source>
</evidence>
<keyword evidence="1" id="KW-0732">Signal</keyword>
<keyword evidence="3" id="KW-1185">Reference proteome</keyword>
<name>A0ABN2R5Q0_9ACTN</name>
<comment type="caution">
    <text evidence="2">The sequence shown here is derived from an EMBL/GenBank/DDBJ whole genome shotgun (WGS) entry which is preliminary data.</text>
</comment>
<proteinExistence type="predicted"/>
<dbReference type="Proteomes" id="UP001500571">
    <property type="component" value="Unassembled WGS sequence"/>
</dbReference>
<dbReference type="EMBL" id="BAAAPB010000002">
    <property type="protein sequence ID" value="GAA1964072.1"/>
    <property type="molecule type" value="Genomic_DNA"/>
</dbReference>
<accession>A0ABN2R5Q0</accession>